<organism evidence="9 10">
    <name type="scientific">Coniochaeta ligniaria NRRL 30616</name>
    <dbReference type="NCBI Taxonomy" id="1408157"/>
    <lineage>
        <taxon>Eukaryota</taxon>
        <taxon>Fungi</taxon>
        <taxon>Dikarya</taxon>
        <taxon>Ascomycota</taxon>
        <taxon>Pezizomycotina</taxon>
        <taxon>Sordariomycetes</taxon>
        <taxon>Sordariomycetidae</taxon>
        <taxon>Coniochaetales</taxon>
        <taxon>Coniochaetaceae</taxon>
        <taxon>Coniochaeta</taxon>
    </lineage>
</organism>
<dbReference type="PANTHER" id="PTHR33048">
    <property type="entry name" value="PTH11-LIKE INTEGRAL MEMBRANE PROTEIN (AFU_ORTHOLOGUE AFUA_5G11245)"/>
    <property type="match status" value="1"/>
</dbReference>
<evidence type="ECO:0000256" key="6">
    <source>
        <dbReference type="SAM" id="MobiDB-lite"/>
    </source>
</evidence>
<keyword evidence="10" id="KW-1185">Reference proteome</keyword>
<feature type="transmembrane region" description="Helical" evidence="7">
    <location>
        <begin position="138"/>
        <end position="168"/>
    </location>
</feature>
<dbReference type="InParanoid" id="A0A1J7JKJ3"/>
<comment type="subcellular location">
    <subcellularLocation>
        <location evidence="1">Membrane</location>
        <topology evidence="1">Multi-pass membrane protein</topology>
    </subcellularLocation>
</comment>
<evidence type="ECO:0000256" key="2">
    <source>
        <dbReference type="ARBA" id="ARBA00022692"/>
    </source>
</evidence>
<dbReference type="OrthoDB" id="3648173at2759"/>
<evidence type="ECO:0000313" key="9">
    <source>
        <dbReference type="EMBL" id="OIW30360.1"/>
    </source>
</evidence>
<proteinExistence type="inferred from homology"/>
<evidence type="ECO:0000256" key="4">
    <source>
        <dbReference type="ARBA" id="ARBA00023136"/>
    </source>
</evidence>
<dbReference type="GO" id="GO:0016020">
    <property type="term" value="C:membrane"/>
    <property type="evidence" value="ECO:0007669"/>
    <property type="project" value="UniProtKB-SubCell"/>
</dbReference>
<sequence length="397" mass="44718">MSMESPAPPPPPPDLISNPDDNYQANIIVCAVLTCIIAALFVGLRFYTRRFLVRILGWEDWVILVSLFFSLLNSAGAIEQVSYGFGRHELDVPLNGFIPMSRAGWYSILWYQLTIFLTKTSILLLYARILTYQHARYAVYVILVVVTLSNIWAFAVVMTACIPLAAFWDFTQAAGAYCHPRSFWWANTGLHMATDFLIFGLPMPIIFHLNASPRQKVLLYGIFAFGFLVSLMSVIRLVYLLQEYNHDDFTYDNTTLMYWTCIEVNTAIVCACVMTLKPLMNRYLPSLVRSRMSAPSGNTDAVDSGGHRPLTIGSRPVRKGQANRRSWLVLPDRMDTDALMGGEEEELELVGSKRDIEAHLDRKIGLPTRPESMYIRDPRSPSAASTDGPEVRPSSAR</sequence>
<feature type="transmembrane region" description="Helical" evidence="7">
    <location>
        <begin position="188"/>
        <end position="210"/>
    </location>
</feature>
<dbReference type="Pfam" id="PF20684">
    <property type="entry name" value="Fung_rhodopsin"/>
    <property type="match status" value="1"/>
</dbReference>
<comment type="similarity">
    <text evidence="5">Belongs to the SAT4 family.</text>
</comment>
<dbReference type="STRING" id="1408157.A0A1J7JKJ3"/>
<keyword evidence="3 7" id="KW-1133">Transmembrane helix</keyword>
<feature type="transmembrane region" description="Helical" evidence="7">
    <location>
        <begin position="60"/>
        <end position="83"/>
    </location>
</feature>
<dbReference type="PANTHER" id="PTHR33048:SF47">
    <property type="entry name" value="INTEGRAL MEMBRANE PROTEIN-RELATED"/>
    <property type="match status" value="1"/>
</dbReference>
<protein>
    <recommendedName>
        <fullName evidence="8">Rhodopsin domain-containing protein</fullName>
    </recommendedName>
</protein>
<evidence type="ECO:0000256" key="5">
    <source>
        <dbReference type="ARBA" id="ARBA00038359"/>
    </source>
</evidence>
<dbReference type="EMBL" id="KV875097">
    <property type="protein sequence ID" value="OIW30360.1"/>
    <property type="molecule type" value="Genomic_DNA"/>
</dbReference>
<evidence type="ECO:0000259" key="8">
    <source>
        <dbReference type="Pfam" id="PF20684"/>
    </source>
</evidence>
<evidence type="ECO:0000256" key="1">
    <source>
        <dbReference type="ARBA" id="ARBA00004141"/>
    </source>
</evidence>
<feature type="transmembrane region" description="Helical" evidence="7">
    <location>
        <begin position="217"/>
        <end position="241"/>
    </location>
</feature>
<keyword evidence="2 7" id="KW-0812">Transmembrane</keyword>
<dbReference type="Proteomes" id="UP000182658">
    <property type="component" value="Unassembled WGS sequence"/>
</dbReference>
<feature type="region of interest" description="Disordered" evidence="6">
    <location>
        <begin position="361"/>
        <end position="397"/>
    </location>
</feature>
<accession>A0A1J7JKJ3</accession>
<reference evidence="9 10" key="1">
    <citation type="submission" date="2016-10" db="EMBL/GenBank/DDBJ databases">
        <title>Draft genome sequence of Coniochaeta ligniaria NRRL30616, a lignocellulolytic fungus for bioabatement of inhibitors in plant biomass hydrolysates.</title>
        <authorList>
            <consortium name="DOE Joint Genome Institute"/>
            <person name="Jimenez D.J."/>
            <person name="Hector R.E."/>
            <person name="Riley R."/>
            <person name="Sun H."/>
            <person name="Grigoriev I.V."/>
            <person name="Van Elsas J.D."/>
            <person name="Nichols N.N."/>
        </authorList>
    </citation>
    <scope>NUCLEOTIDE SEQUENCE [LARGE SCALE GENOMIC DNA]</scope>
    <source>
        <strain evidence="9 10">NRRL 30616</strain>
    </source>
</reference>
<gene>
    <name evidence="9" type="ORF">CONLIGDRAFT_366305</name>
</gene>
<dbReference type="InterPro" id="IPR049326">
    <property type="entry name" value="Rhodopsin_dom_fungi"/>
</dbReference>
<dbReference type="AlphaFoldDB" id="A0A1J7JKJ3"/>
<keyword evidence="4 7" id="KW-0472">Membrane</keyword>
<evidence type="ECO:0000313" key="10">
    <source>
        <dbReference type="Proteomes" id="UP000182658"/>
    </source>
</evidence>
<evidence type="ECO:0000256" key="7">
    <source>
        <dbReference type="SAM" id="Phobius"/>
    </source>
</evidence>
<feature type="domain" description="Rhodopsin" evidence="8">
    <location>
        <begin position="44"/>
        <end position="282"/>
    </location>
</feature>
<feature type="transmembrane region" description="Helical" evidence="7">
    <location>
        <begin position="103"/>
        <end position="126"/>
    </location>
</feature>
<evidence type="ECO:0000256" key="3">
    <source>
        <dbReference type="ARBA" id="ARBA00022989"/>
    </source>
</evidence>
<feature type="transmembrane region" description="Helical" evidence="7">
    <location>
        <begin position="256"/>
        <end position="276"/>
    </location>
</feature>
<dbReference type="InterPro" id="IPR052337">
    <property type="entry name" value="SAT4-like"/>
</dbReference>
<feature type="transmembrane region" description="Helical" evidence="7">
    <location>
        <begin position="23"/>
        <end position="48"/>
    </location>
</feature>
<name>A0A1J7JKJ3_9PEZI</name>
<feature type="region of interest" description="Disordered" evidence="6">
    <location>
        <begin position="295"/>
        <end position="315"/>
    </location>
</feature>